<keyword evidence="4" id="KW-1185">Reference proteome</keyword>
<dbReference type="PANTHER" id="PTHR36846">
    <property type="entry name" value="PROTEIN VIAA"/>
    <property type="match status" value="1"/>
</dbReference>
<comment type="caution">
    <text evidence="3">The sequence shown here is derived from an EMBL/GenBank/DDBJ whole genome shotgun (WGS) entry which is preliminary data.</text>
</comment>
<evidence type="ECO:0000256" key="2">
    <source>
        <dbReference type="SAM" id="MobiDB-lite"/>
    </source>
</evidence>
<accession>A0A2S4JPB4</accession>
<sequence>MEASQQIRTVLFRELYRFFTDEEALRPLRSGLPRSGFPRSGATSPDPAGSGPALPPPLARSVAHFYTLLRTAAVAGTDHALAEQIAAGVSAWFASIWEDLQHQGQDGSAWPAPPFAKEASLGEAPPSGKESSSRKEAPGAPPSREGLERDLRVACTTWPRHRLHWEEVQRKLPFAATERQLQVLQHRFLEIRRQALQEQRELQQERALRLVANPLADHLNNLLPRLQHHQEQLQELLGVTGRWDILEADPREISWEVLRECKTFLDRAPGLNQLCRNLLRDLAPPAPGAATPRELRSGQRQIEEDQGCGEITGLGLGSAFPGVLPGELALLADDATETLFLRKLADQALLQLQYQRLCVKTRKAEPPAPEQAGTRPPRGRLIFCIDTSGSMRGTPERVARATLLGVFREALRTGKALTLFACTPRLEVLETAASGEANPEGGPAPGMLPPTLEASAPPEVSQELLLDLLEFLERPFTEGYDVSPAMEAALNLLDSLDPEISSDVVVVSDIPYPRIPPRHLNRMHQLQRSRRARFHALTIHEEPMKDPLNVFDYRWFFNTSPRPEGTSTTEPPMIGLDSRAFLHF</sequence>
<name>A0A2S4JPB4_9SPIO</name>
<dbReference type="InterPro" id="IPR036465">
    <property type="entry name" value="vWFA_dom_sf"/>
</dbReference>
<evidence type="ECO:0008006" key="5">
    <source>
        <dbReference type="Google" id="ProtNLM"/>
    </source>
</evidence>
<reference evidence="4" key="1">
    <citation type="submission" date="2015-12" db="EMBL/GenBank/DDBJ databases">
        <authorList>
            <person name="Lodha T.D."/>
            <person name="Chintalapati S."/>
            <person name="Chintalapati V.R."/>
            <person name="Sravanthi T."/>
        </authorList>
    </citation>
    <scope>NUCLEOTIDE SEQUENCE [LARGE SCALE GENOMIC DNA]</scope>
    <source>
        <strain evidence="4">JC133</strain>
    </source>
</reference>
<evidence type="ECO:0000313" key="3">
    <source>
        <dbReference type="EMBL" id="POR01345.1"/>
    </source>
</evidence>
<dbReference type="GO" id="GO:0005829">
    <property type="term" value="C:cytosol"/>
    <property type="evidence" value="ECO:0007669"/>
    <property type="project" value="TreeGrafter"/>
</dbReference>
<dbReference type="EMBL" id="LPWH01000067">
    <property type="protein sequence ID" value="POR01345.1"/>
    <property type="molecule type" value="Genomic_DNA"/>
</dbReference>
<feature type="coiled-coil region" evidence="1">
    <location>
        <begin position="186"/>
        <end position="213"/>
    </location>
</feature>
<dbReference type="PANTHER" id="PTHR36846:SF1">
    <property type="entry name" value="PROTEIN VIAA"/>
    <property type="match status" value="1"/>
</dbReference>
<proteinExistence type="predicted"/>
<dbReference type="SUPFAM" id="SSF53300">
    <property type="entry name" value="vWA-like"/>
    <property type="match status" value="1"/>
</dbReference>
<dbReference type="AlphaFoldDB" id="A0A2S4JPB4"/>
<protein>
    <recommendedName>
        <fullName evidence="5">VWFA domain-containing protein</fullName>
    </recommendedName>
</protein>
<evidence type="ECO:0000256" key="1">
    <source>
        <dbReference type="SAM" id="Coils"/>
    </source>
</evidence>
<evidence type="ECO:0000313" key="4">
    <source>
        <dbReference type="Proteomes" id="UP000237350"/>
    </source>
</evidence>
<feature type="region of interest" description="Disordered" evidence="2">
    <location>
        <begin position="29"/>
        <end position="56"/>
    </location>
</feature>
<organism evidence="3 4">
    <name type="scientific">Alkalispirochaeta sphaeroplastigenens</name>
    <dbReference type="NCBI Taxonomy" id="1187066"/>
    <lineage>
        <taxon>Bacteria</taxon>
        <taxon>Pseudomonadati</taxon>
        <taxon>Spirochaetota</taxon>
        <taxon>Spirochaetia</taxon>
        <taxon>Spirochaetales</taxon>
        <taxon>Spirochaetaceae</taxon>
        <taxon>Alkalispirochaeta</taxon>
    </lineage>
</organism>
<gene>
    <name evidence="3" type="ORF">AU468_08495</name>
</gene>
<dbReference type="Proteomes" id="UP000237350">
    <property type="component" value="Unassembled WGS sequence"/>
</dbReference>
<feature type="region of interest" description="Disordered" evidence="2">
    <location>
        <begin position="104"/>
        <end position="149"/>
    </location>
</feature>
<keyword evidence="1" id="KW-0175">Coiled coil</keyword>